<feature type="signal peptide" evidence="1">
    <location>
        <begin position="1"/>
        <end position="28"/>
    </location>
</feature>
<evidence type="ECO:0000256" key="1">
    <source>
        <dbReference type="SAM" id="SignalP"/>
    </source>
</evidence>
<sequence>MKYLSVIWGMVIFLLACLPCADSGTAFAQDDTTVVQADYGHADAGQENDLCSPLCECNCCGGISLTISFPQTQEPPHNPSGSTLNTYLPGGAVSPSFAFWHPPKA</sequence>
<feature type="chain" id="PRO_5045041418" description="DUF2946 domain-containing protein" evidence="1">
    <location>
        <begin position="29"/>
        <end position="105"/>
    </location>
</feature>
<protein>
    <recommendedName>
        <fullName evidence="4">DUF2946 domain-containing protein</fullName>
    </recommendedName>
</protein>
<name>A0ABQ1W7B1_9BACT</name>
<dbReference type="Pfam" id="PF20365">
    <property type="entry name" value="DUF6660"/>
    <property type="match status" value="1"/>
</dbReference>
<dbReference type="RefSeq" id="WP_366915782.1">
    <property type="nucleotide sequence ID" value="NZ_BMFP01000004.1"/>
</dbReference>
<comment type="caution">
    <text evidence="2">The sequence shown here is derived from an EMBL/GenBank/DDBJ whole genome shotgun (WGS) entry which is preliminary data.</text>
</comment>
<evidence type="ECO:0008006" key="4">
    <source>
        <dbReference type="Google" id="ProtNLM"/>
    </source>
</evidence>
<dbReference type="InterPro" id="IPR046601">
    <property type="entry name" value="DUF6660"/>
</dbReference>
<accession>A0ABQ1W7B1</accession>
<keyword evidence="3" id="KW-1185">Reference proteome</keyword>
<dbReference type="PROSITE" id="PS51257">
    <property type="entry name" value="PROKAR_LIPOPROTEIN"/>
    <property type="match status" value="1"/>
</dbReference>
<evidence type="ECO:0000313" key="2">
    <source>
        <dbReference type="EMBL" id="GGG18751.1"/>
    </source>
</evidence>
<keyword evidence="1" id="KW-0732">Signal</keyword>
<gene>
    <name evidence="2" type="ORF">GCM10011323_23620</name>
</gene>
<dbReference type="EMBL" id="BMFP01000004">
    <property type="protein sequence ID" value="GGG18751.1"/>
    <property type="molecule type" value="Genomic_DNA"/>
</dbReference>
<evidence type="ECO:0000313" key="3">
    <source>
        <dbReference type="Proteomes" id="UP000634043"/>
    </source>
</evidence>
<dbReference type="Proteomes" id="UP000634043">
    <property type="component" value="Unassembled WGS sequence"/>
</dbReference>
<proteinExistence type="predicted"/>
<organism evidence="2 3">
    <name type="scientific">Pontibacter amylolyticus</name>
    <dbReference type="NCBI Taxonomy" id="1424080"/>
    <lineage>
        <taxon>Bacteria</taxon>
        <taxon>Pseudomonadati</taxon>
        <taxon>Bacteroidota</taxon>
        <taxon>Cytophagia</taxon>
        <taxon>Cytophagales</taxon>
        <taxon>Hymenobacteraceae</taxon>
        <taxon>Pontibacter</taxon>
    </lineage>
</organism>
<reference evidence="3" key="1">
    <citation type="journal article" date="2019" name="Int. J. Syst. Evol. Microbiol.">
        <title>The Global Catalogue of Microorganisms (GCM) 10K type strain sequencing project: providing services to taxonomists for standard genome sequencing and annotation.</title>
        <authorList>
            <consortium name="The Broad Institute Genomics Platform"/>
            <consortium name="The Broad Institute Genome Sequencing Center for Infectious Disease"/>
            <person name="Wu L."/>
            <person name="Ma J."/>
        </authorList>
    </citation>
    <scope>NUCLEOTIDE SEQUENCE [LARGE SCALE GENOMIC DNA]</scope>
    <source>
        <strain evidence="3">CGMCC 1.12749</strain>
    </source>
</reference>